<dbReference type="PANTHER" id="PTHR37461">
    <property type="entry name" value="ANTI-SIGMA-K FACTOR RSKA"/>
    <property type="match status" value="1"/>
</dbReference>
<dbReference type="Pfam" id="PF10099">
    <property type="entry name" value="RskA_C"/>
    <property type="match status" value="1"/>
</dbReference>
<evidence type="ECO:0000259" key="1">
    <source>
        <dbReference type="Pfam" id="PF10099"/>
    </source>
</evidence>
<dbReference type="InterPro" id="IPR018764">
    <property type="entry name" value="RskA_C"/>
</dbReference>
<evidence type="ECO:0000313" key="4">
    <source>
        <dbReference type="Proteomes" id="UP000231655"/>
    </source>
</evidence>
<sequence>MPETLELSQAEQIGAAEYLLDLLSPEDRAAFLTRLAEAPALAQLVEDWAGDPAAMAEALEELPASDRLRRALLDRLRADDIAPRGLRGFIASLGIGELVIGTATAVALAFLAWEYGLMETPLSPGYEARLEAAGPAGETGYLIRFNPDTARLILTRDGPSAPQGAGHQLWLLAGDAVIPLLLWPEGETEQRLDLPAPVAALAPGATIAVTLEPLGGVLTQPQGPTLAEAELRVLPE</sequence>
<proteinExistence type="predicted"/>
<accession>A0A285J2W5</accession>
<dbReference type="GO" id="GO:0006417">
    <property type="term" value="P:regulation of translation"/>
    <property type="evidence" value="ECO:0007669"/>
    <property type="project" value="TreeGrafter"/>
</dbReference>
<organism evidence="3 4">
    <name type="scientific">Pseudooceanicola antarcticus</name>
    <dbReference type="NCBI Taxonomy" id="1247613"/>
    <lineage>
        <taxon>Bacteria</taxon>
        <taxon>Pseudomonadati</taxon>
        <taxon>Pseudomonadota</taxon>
        <taxon>Alphaproteobacteria</taxon>
        <taxon>Rhodobacterales</taxon>
        <taxon>Paracoccaceae</taxon>
        <taxon>Pseudooceanicola</taxon>
    </lineage>
</organism>
<protein>
    <submittedName>
        <fullName evidence="3">Anti-sigma-K factor RskA</fullName>
    </submittedName>
</protein>
<evidence type="ECO:0000313" key="3">
    <source>
        <dbReference type="EMBL" id="SNY54614.1"/>
    </source>
</evidence>
<evidence type="ECO:0000313" key="2">
    <source>
        <dbReference type="EMBL" id="PJE29737.1"/>
    </source>
</evidence>
<reference evidence="2 5" key="2">
    <citation type="journal article" date="2018" name="Int. J. Syst. Evol. Microbiol.">
        <title>Pseudooceanicola lipolyticus sp. nov., a marine alphaproteobacterium, reclassification of Oceanicola flagellatus as Pseudooceanicola flagellatus comb. nov. and emended description of the genus Pseudooceanicola.</title>
        <authorList>
            <person name="Huang M.-M."/>
            <person name="Guo L.-L."/>
            <person name="Wu Y.-H."/>
            <person name="Lai Q.-L."/>
            <person name="Shao Z.-Z."/>
            <person name="Wang C.-S."/>
            <person name="Wu M."/>
            <person name="Xu X.-W."/>
        </authorList>
    </citation>
    <scope>NUCLEOTIDE SEQUENCE [LARGE SCALE GENOMIC DNA]</scope>
    <source>
        <strain evidence="2 5">Ar-45</strain>
    </source>
</reference>
<feature type="domain" description="Anti-sigma K factor RskA C-terminal" evidence="1">
    <location>
        <begin position="102"/>
        <end position="224"/>
    </location>
</feature>
<dbReference type="AlphaFoldDB" id="A0A285J2W5"/>
<evidence type="ECO:0000313" key="5">
    <source>
        <dbReference type="Proteomes" id="UP000231702"/>
    </source>
</evidence>
<dbReference type="EMBL" id="PGTD01000015">
    <property type="protein sequence ID" value="PJE29737.1"/>
    <property type="molecule type" value="Genomic_DNA"/>
</dbReference>
<dbReference type="GO" id="GO:0016989">
    <property type="term" value="F:sigma factor antagonist activity"/>
    <property type="evidence" value="ECO:0007669"/>
    <property type="project" value="TreeGrafter"/>
</dbReference>
<name>A0A285J2W5_9RHOB</name>
<gene>
    <name evidence="2" type="ORF">CVM39_07475</name>
    <name evidence="3" type="ORF">SAMN06297129_2866</name>
</gene>
<dbReference type="Proteomes" id="UP000231655">
    <property type="component" value="Unassembled WGS sequence"/>
</dbReference>
<dbReference type="Proteomes" id="UP000231702">
    <property type="component" value="Unassembled WGS sequence"/>
</dbReference>
<dbReference type="InterPro" id="IPR051474">
    <property type="entry name" value="Anti-sigma-K/W_factor"/>
</dbReference>
<reference evidence="3 4" key="1">
    <citation type="submission" date="2017-09" db="EMBL/GenBank/DDBJ databases">
        <authorList>
            <person name="Ehlers B."/>
            <person name="Leendertz F.H."/>
        </authorList>
    </citation>
    <scope>NUCLEOTIDE SEQUENCE [LARGE SCALE GENOMIC DNA]</scope>
    <source>
        <strain evidence="3 4">CGMCC 1.12662</strain>
    </source>
</reference>
<dbReference type="EMBL" id="OBEA01000005">
    <property type="protein sequence ID" value="SNY54614.1"/>
    <property type="molecule type" value="Genomic_DNA"/>
</dbReference>
<dbReference type="GO" id="GO:0005886">
    <property type="term" value="C:plasma membrane"/>
    <property type="evidence" value="ECO:0007669"/>
    <property type="project" value="InterPro"/>
</dbReference>
<keyword evidence="5" id="KW-1185">Reference proteome</keyword>
<dbReference type="PANTHER" id="PTHR37461:SF1">
    <property type="entry name" value="ANTI-SIGMA-K FACTOR RSKA"/>
    <property type="match status" value="1"/>
</dbReference>